<proteinExistence type="predicted"/>
<evidence type="ECO:0000313" key="3">
    <source>
        <dbReference type="Proteomes" id="UP001268651"/>
    </source>
</evidence>
<dbReference type="EMBL" id="JAWHTF010000002">
    <property type="protein sequence ID" value="MDU8885791.1"/>
    <property type="molecule type" value="Genomic_DNA"/>
</dbReference>
<dbReference type="RefSeq" id="WP_316661714.1">
    <property type="nucleotide sequence ID" value="NZ_JAWHTF010000002.1"/>
</dbReference>
<dbReference type="SUPFAM" id="SSF54909">
    <property type="entry name" value="Dimeric alpha+beta barrel"/>
    <property type="match status" value="1"/>
</dbReference>
<evidence type="ECO:0000259" key="1">
    <source>
        <dbReference type="PROSITE" id="PS51725"/>
    </source>
</evidence>
<keyword evidence="3" id="KW-1185">Reference proteome</keyword>
<dbReference type="InterPro" id="IPR011008">
    <property type="entry name" value="Dimeric_a/b-barrel"/>
</dbReference>
<gene>
    <name evidence="2" type="ORF">RXV94_06435</name>
</gene>
<evidence type="ECO:0000313" key="2">
    <source>
        <dbReference type="EMBL" id="MDU8885791.1"/>
    </source>
</evidence>
<name>A0ABU3U627_9FLAO</name>
<comment type="caution">
    <text evidence="2">The sequence shown here is derived from an EMBL/GenBank/DDBJ whole genome shotgun (WGS) entry which is preliminary data.</text>
</comment>
<organism evidence="2 3">
    <name type="scientific">Gilvirhabdus luticola</name>
    <dbReference type="NCBI Taxonomy" id="3079858"/>
    <lineage>
        <taxon>Bacteria</taxon>
        <taxon>Pseudomonadati</taxon>
        <taxon>Bacteroidota</taxon>
        <taxon>Flavobacteriia</taxon>
        <taxon>Flavobacteriales</taxon>
        <taxon>Flavobacteriaceae</taxon>
        <taxon>Gilvirhabdus</taxon>
    </lineage>
</organism>
<keyword evidence="2" id="KW-0503">Monooxygenase</keyword>
<dbReference type="GO" id="GO:0004497">
    <property type="term" value="F:monooxygenase activity"/>
    <property type="evidence" value="ECO:0007669"/>
    <property type="project" value="UniProtKB-KW"/>
</dbReference>
<dbReference type="Gene3D" id="3.30.70.100">
    <property type="match status" value="1"/>
</dbReference>
<accession>A0ABU3U627</accession>
<dbReference type="Proteomes" id="UP001268651">
    <property type="component" value="Unassembled WGS sequence"/>
</dbReference>
<dbReference type="PROSITE" id="PS51725">
    <property type="entry name" value="ABM"/>
    <property type="match status" value="1"/>
</dbReference>
<keyword evidence="2" id="KW-0560">Oxidoreductase</keyword>
<dbReference type="EC" id="1.14.-.-" evidence="2"/>
<dbReference type="InterPro" id="IPR007138">
    <property type="entry name" value="ABM_dom"/>
</dbReference>
<protein>
    <submittedName>
        <fullName evidence="2">Antibiotic biosynthesis monooxygenase</fullName>
        <ecNumber evidence="2">1.14.-.-</ecNumber>
    </submittedName>
</protein>
<reference evidence="2 3" key="1">
    <citation type="submission" date="2023-10" db="EMBL/GenBank/DDBJ databases">
        <title>Marimonas sp. nov. isolated from tidal mud flat.</title>
        <authorList>
            <person name="Jaincy N.J."/>
            <person name="Srinivasan S."/>
            <person name="Lee S.-S."/>
        </authorList>
    </citation>
    <scope>NUCLEOTIDE SEQUENCE [LARGE SCALE GENOMIC DNA]</scope>
    <source>
        <strain evidence="2 3">MJ-SS3</strain>
    </source>
</reference>
<sequence>MVLEVAILNIKKNLSKDFELAFEKAKTIIASMKGYNSHELKKCVEVEDKYILLVNWQTIEDHEIGFRTSNEYQLWKSLLHHFYEPFPIVEHYK</sequence>
<dbReference type="Pfam" id="PF03992">
    <property type="entry name" value="ABM"/>
    <property type="match status" value="1"/>
</dbReference>
<feature type="domain" description="ABM" evidence="1">
    <location>
        <begin position="2"/>
        <end position="91"/>
    </location>
</feature>